<reference evidence="2 3" key="1">
    <citation type="submission" date="2020-01" db="EMBL/GenBank/DDBJ databases">
        <title>Novel species isolated from a subtropical stream in China.</title>
        <authorList>
            <person name="Lu H."/>
        </authorList>
    </citation>
    <scope>NUCLEOTIDE SEQUENCE [LARGE SCALE GENOMIC DNA]</scope>
    <source>
        <strain evidence="2 3">FT82W</strain>
    </source>
</reference>
<sequence>MKTHLAAALCLLPLFCQAEDGPPITPYRPSVSSPAQLPAAGQLELELGGLSSKSDDGRRNSLPYALKLGFNEQWGVVLVGEGLVSAPDGDGGRARGIGDTQFVLKRAFILSEASALGLELGAKAPTAKDSIGSGRADYSLNGIYSQDMGSVHMDANLNATRLGAYDAGTGRVQTGLSASFSTPVNERWGVTGEWSGTRRSGAASTAQVLVAMSYSPSKRLTVDFGAAHGMNRASPDWAFFSGVVLPLAQLW</sequence>
<evidence type="ECO:0000313" key="2">
    <source>
        <dbReference type="EMBL" id="MYM90443.1"/>
    </source>
</evidence>
<comment type="caution">
    <text evidence="2">The sequence shown here is derived from an EMBL/GenBank/DDBJ whole genome shotgun (WGS) entry which is preliminary data.</text>
</comment>
<gene>
    <name evidence="2" type="ORF">GTP91_25130</name>
</gene>
<keyword evidence="1" id="KW-0732">Signal</keyword>
<dbReference type="EMBL" id="WWCW01000120">
    <property type="protein sequence ID" value="MYM90443.1"/>
    <property type="molecule type" value="Genomic_DNA"/>
</dbReference>
<evidence type="ECO:0000256" key="1">
    <source>
        <dbReference type="SAM" id="SignalP"/>
    </source>
</evidence>
<organism evidence="2 3">
    <name type="scientific">Duganella vulcania</name>
    <dbReference type="NCBI Taxonomy" id="2692166"/>
    <lineage>
        <taxon>Bacteria</taxon>
        <taxon>Pseudomonadati</taxon>
        <taxon>Pseudomonadota</taxon>
        <taxon>Betaproteobacteria</taxon>
        <taxon>Burkholderiales</taxon>
        <taxon>Oxalobacteraceae</taxon>
        <taxon>Telluria group</taxon>
        <taxon>Duganella</taxon>
    </lineage>
</organism>
<protein>
    <submittedName>
        <fullName evidence="2">Transporter</fullName>
    </submittedName>
</protein>
<dbReference type="AlphaFoldDB" id="A0A845G6X1"/>
<name>A0A845G6X1_9BURK</name>
<dbReference type="Pfam" id="PF13557">
    <property type="entry name" value="Phenol_MetA_deg"/>
    <property type="match status" value="1"/>
</dbReference>
<dbReference type="InterPro" id="IPR025737">
    <property type="entry name" value="FApF"/>
</dbReference>
<dbReference type="Proteomes" id="UP000470302">
    <property type="component" value="Unassembled WGS sequence"/>
</dbReference>
<feature type="signal peptide" evidence="1">
    <location>
        <begin position="1"/>
        <end position="18"/>
    </location>
</feature>
<dbReference type="RefSeq" id="WP_161099234.1">
    <property type="nucleotide sequence ID" value="NZ_WWCW01000120.1"/>
</dbReference>
<feature type="chain" id="PRO_5032312189" evidence="1">
    <location>
        <begin position="19"/>
        <end position="251"/>
    </location>
</feature>
<proteinExistence type="predicted"/>
<evidence type="ECO:0000313" key="3">
    <source>
        <dbReference type="Proteomes" id="UP000470302"/>
    </source>
</evidence>
<accession>A0A845G6X1</accession>